<organism evidence="3 4">
    <name type="scientific">Pseudomonas fulva</name>
    <dbReference type="NCBI Taxonomy" id="47880"/>
    <lineage>
        <taxon>Bacteria</taxon>
        <taxon>Pseudomonadati</taxon>
        <taxon>Pseudomonadota</taxon>
        <taxon>Gammaproteobacteria</taxon>
        <taxon>Pseudomonadales</taxon>
        <taxon>Pseudomonadaceae</taxon>
        <taxon>Pseudomonas</taxon>
    </lineage>
</organism>
<dbReference type="CDD" id="cd19080">
    <property type="entry name" value="AKR_AKR9A_9B"/>
    <property type="match status" value="1"/>
</dbReference>
<accession>A0A0D0JK07</accession>
<evidence type="ECO:0000313" key="4">
    <source>
        <dbReference type="Proteomes" id="UP000032068"/>
    </source>
</evidence>
<dbReference type="InterPro" id="IPR050523">
    <property type="entry name" value="AKR_Detox_Biosynth"/>
</dbReference>
<name>A0A0D0JK07_9PSED</name>
<dbReference type="RefSeq" id="WP_042551774.1">
    <property type="nucleotide sequence ID" value="NZ_JXQW01000001.1"/>
</dbReference>
<dbReference type="Gene3D" id="3.20.20.100">
    <property type="entry name" value="NADP-dependent oxidoreductase domain"/>
    <property type="match status" value="1"/>
</dbReference>
<keyword evidence="1" id="KW-0560">Oxidoreductase</keyword>
<gene>
    <name evidence="3" type="ORF">RU08_00265</name>
</gene>
<dbReference type="PANTHER" id="PTHR43364:SF4">
    <property type="entry name" value="NAD(P)-LINKED OXIDOREDUCTASE SUPERFAMILY PROTEIN"/>
    <property type="match status" value="1"/>
</dbReference>
<proteinExistence type="predicted"/>
<dbReference type="FunFam" id="3.20.20.100:FF:000004">
    <property type="entry name" value="Oxidoreductase, aldo/keto reductase"/>
    <property type="match status" value="1"/>
</dbReference>
<reference evidence="3 4" key="1">
    <citation type="submission" date="2014-12" db="EMBL/GenBank/DDBJ databases">
        <title>16Stimator: statistical estimation of ribosomal gene copy numbers from draft genome assemblies.</title>
        <authorList>
            <person name="Perisin M.A."/>
            <person name="Vetter M."/>
            <person name="Gilbert J.A."/>
            <person name="Bergelson J."/>
        </authorList>
    </citation>
    <scope>NUCLEOTIDE SEQUENCE [LARGE SCALE GENOMIC DNA]</scope>
    <source>
        <strain evidence="3 4">MEJ086</strain>
    </source>
</reference>
<dbReference type="Pfam" id="PF00248">
    <property type="entry name" value="Aldo_ket_red"/>
    <property type="match status" value="1"/>
</dbReference>
<feature type="domain" description="NADP-dependent oxidoreductase" evidence="2">
    <location>
        <begin position="16"/>
        <end position="311"/>
    </location>
</feature>
<dbReference type="AlphaFoldDB" id="A0A0D0JK07"/>
<evidence type="ECO:0000313" key="3">
    <source>
        <dbReference type="EMBL" id="KIQ06530.1"/>
    </source>
</evidence>
<protein>
    <submittedName>
        <fullName evidence="3">Oxidoreductase</fullName>
    </submittedName>
</protein>
<dbReference type="OrthoDB" id="9772407at2"/>
<comment type="caution">
    <text evidence="3">The sequence shown here is derived from an EMBL/GenBank/DDBJ whole genome shotgun (WGS) entry which is preliminary data.</text>
</comment>
<dbReference type="SUPFAM" id="SSF51430">
    <property type="entry name" value="NAD(P)-linked oxidoreductase"/>
    <property type="match status" value="1"/>
</dbReference>
<dbReference type="Proteomes" id="UP000032068">
    <property type="component" value="Unassembled WGS sequence"/>
</dbReference>
<dbReference type="EMBL" id="JXQW01000001">
    <property type="protein sequence ID" value="KIQ06530.1"/>
    <property type="molecule type" value="Genomic_DNA"/>
</dbReference>
<dbReference type="PANTHER" id="PTHR43364">
    <property type="entry name" value="NADH-SPECIFIC METHYLGLYOXAL REDUCTASE-RELATED"/>
    <property type="match status" value="1"/>
</dbReference>
<dbReference type="GO" id="GO:0005829">
    <property type="term" value="C:cytosol"/>
    <property type="evidence" value="ECO:0007669"/>
    <property type="project" value="UniProtKB-ARBA"/>
</dbReference>
<evidence type="ECO:0000259" key="2">
    <source>
        <dbReference type="Pfam" id="PF00248"/>
    </source>
</evidence>
<dbReference type="InterPro" id="IPR023210">
    <property type="entry name" value="NADP_OxRdtase_dom"/>
</dbReference>
<sequence length="335" mass="35355">MKYTTFGKTGLQVSQVALGTGNFGTGWGYGADPDTSQAIFNAYAEAGGNFIDTADVYQFGQSEALLGTLLEGRREDFVLATKFANGAAADANRLVTGNSRKAMVASVEASLKRLKTDRIDLYWVHHPDAVTPMEEVIRGLDDLARAGKILYAGLSNFPAWRLAHAATLAELTRALPIAAAQFEHSLVHRDPEADLFPASHALGLGIVTWSPLGGGMLTGKYRHGEKGRAEGFGGRVFQAENSAQRTQILDVLISVADELGINPGQVAIAWAGTHGAAPIIGPRSLAQLTDNLGSLALELSTEQIARLDAVSDPGQATAARVPVAWASGNLPRVVA</sequence>
<evidence type="ECO:0000256" key="1">
    <source>
        <dbReference type="ARBA" id="ARBA00023002"/>
    </source>
</evidence>
<dbReference type="GO" id="GO:0016491">
    <property type="term" value="F:oxidoreductase activity"/>
    <property type="evidence" value="ECO:0007669"/>
    <property type="project" value="UniProtKB-KW"/>
</dbReference>
<dbReference type="InterPro" id="IPR036812">
    <property type="entry name" value="NAD(P)_OxRdtase_dom_sf"/>
</dbReference>